<reference evidence="2" key="1">
    <citation type="journal article" date="2020" name="Stud. Mycol.">
        <title>101 Dothideomycetes genomes: a test case for predicting lifestyles and emergence of pathogens.</title>
        <authorList>
            <person name="Haridas S."/>
            <person name="Albert R."/>
            <person name="Binder M."/>
            <person name="Bloem J."/>
            <person name="Labutti K."/>
            <person name="Salamov A."/>
            <person name="Andreopoulos B."/>
            <person name="Baker S."/>
            <person name="Barry K."/>
            <person name="Bills G."/>
            <person name="Bluhm B."/>
            <person name="Cannon C."/>
            <person name="Castanera R."/>
            <person name="Culley D."/>
            <person name="Daum C."/>
            <person name="Ezra D."/>
            <person name="Gonzalez J."/>
            <person name="Henrissat B."/>
            <person name="Kuo A."/>
            <person name="Liang C."/>
            <person name="Lipzen A."/>
            <person name="Lutzoni F."/>
            <person name="Magnuson J."/>
            <person name="Mondo S."/>
            <person name="Nolan M."/>
            <person name="Ohm R."/>
            <person name="Pangilinan J."/>
            <person name="Park H.-J."/>
            <person name="Ramirez L."/>
            <person name="Alfaro M."/>
            <person name="Sun H."/>
            <person name="Tritt A."/>
            <person name="Yoshinaga Y."/>
            <person name="Zwiers L.-H."/>
            <person name="Turgeon B."/>
            <person name="Goodwin S."/>
            <person name="Spatafora J."/>
            <person name="Crous P."/>
            <person name="Grigoriev I."/>
        </authorList>
    </citation>
    <scope>NUCLEOTIDE SEQUENCE</scope>
    <source>
        <strain evidence="2">CBS 130266</strain>
    </source>
</reference>
<dbReference type="Proteomes" id="UP000800235">
    <property type="component" value="Unassembled WGS sequence"/>
</dbReference>
<proteinExistence type="predicted"/>
<evidence type="ECO:0000313" key="3">
    <source>
        <dbReference type="Proteomes" id="UP000800235"/>
    </source>
</evidence>
<dbReference type="GO" id="GO:0070124">
    <property type="term" value="P:mitochondrial translational initiation"/>
    <property type="evidence" value="ECO:0007669"/>
    <property type="project" value="TreeGrafter"/>
</dbReference>
<feature type="region of interest" description="Disordered" evidence="1">
    <location>
        <begin position="141"/>
        <end position="160"/>
    </location>
</feature>
<sequence length="643" mass="71531">MSRHLSPTAQLLRSSRVFSIPPPLPRPGVELGDRQGFRRSDTATLPYPTRQAIDASASSRFHGDWGLKRALPKRPTTTSSGTTLRLTAIDTTERITDYESSSDFTKTLDKFQELGLAIESFDDTDTIAGYRVHSAFNPDFDYTDKDTAPPPSNNTYEPPNRWKYSGPNIEALTDSEFQAYVAKKVQTRKGGFKEYLDNLNYKRHIQIEMKSTLHQMRNARGADNAAQAARDARETHARQQFLEWLHRISVHDFRAIVSSYQSRSANDQAGLDSVLTEWLNQLTQDEIQARHEVYTRIQLDIIANSNGTLRGSKSASLEASLSLSRTSVEVLEMWWASAQGDRPMLQPIPAHLRSVLFVESQLGTKHTLEEYREKIRCAHRAEREFLQHFSLSDFNTSLDDGVKVLRADTTSNSKLNKTIREYLDIRPVKSLITDSAASRKLGGPAHDHGMSTHPAAGLSYLRTNSILENHPILGPQANRTPAQARVLTPRSQDANRSQAAAVLGIAGIAVKPPADSRDVEALSNLQLNTPGGAKTWWQVQGAHIDWEGRIQLQVAKPQNQNGQLISEGHLYHPHPRPGYSRLPSSSTMMSPPAAAAALSSGSYARFKSQLDKRPKENPTNAKLRGLLNGNTRNRPPPASYPTS</sequence>
<comment type="caution">
    <text evidence="2">The sequence shown here is derived from an EMBL/GenBank/DDBJ whole genome shotgun (WGS) entry which is preliminary data.</text>
</comment>
<dbReference type="GO" id="GO:0005763">
    <property type="term" value="C:mitochondrial small ribosomal subunit"/>
    <property type="evidence" value="ECO:0007669"/>
    <property type="project" value="TreeGrafter"/>
</dbReference>
<evidence type="ECO:0000256" key="1">
    <source>
        <dbReference type="SAM" id="MobiDB-lite"/>
    </source>
</evidence>
<organism evidence="2 3">
    <name type="scientific">Tothia fuscella</name>
    <dbReference type="NCBI Taxonomy" id="1048955"/>
    <lineage>
        <taxon>Eukaryota</taxon>
        <taxon>Fungi</taxon>
        <taxon>Dikarya</taxon>
        <taxon>Ascomycota</taxon>
        <taxon>Pezizomycotina</taxon>
        <taxon>Dothideomycetes</taxon>
        <taxon>Pleosporomycetidae</taxon>
        <taxon>Venturiales</taxon>
        <taxon>Cylindrosympodiaceae</taxon>
        <taxon>Tothia</taxon>
    </lineage>
</organism>
<keyword evidence="3" id="KW-1185">Reference proteome</keyword>
<dbReference type="EMBL" id="MU007020">
    <property type="protein sequence ID" value="KAF2433599.1"/>
    <property type="molecule type" value="Genomic_DNA"/>
</dbReference>
<feature type="compositionally biased region" description="Low complexity" evidence="1">
    <location>
        <begin position="579"/>
        <end position="593"/>
    </location>
</feature>
<dbReference type="Pfam" id="PF11709">
    <property type="entry name" value="Mit_ribos_Mrp51"/>
    <property type="match status" value="2"/>
</dbReference>
<name>A0A9P4NWG2_9PEZI</name>
<accession>A0A9P4NWG2</accession>
<dbReference type="OrthoDB" id="3913595at2759"/>
<feature type="compositionally biased region" description="Pro residues" evidence="1">
    <location>
        <begin position="634"/>
        <end position="643"/>
    </location>
</feature>
<dbReference type="InterPro" id="IPR016712">
    <property type="entry name" value="Rbsml_bS1m-like"/>
</dbReference>
<feature type="region of interest" description="Disordered" evidence="1">
    <location>
        <begin position="565"/>
        <end position="593"/>
    </location>
</feature>
<dbReference type="PANTHER" id="PTHR28058:SF1">
    <property type="entry name" value="SMALL RIBOSOMAL SUBUNIT PROTEIN BS1M"/>
    <property type="match status" value="1"/>
</dbReference>
<dbReference type="PANTHER" id="PTHR28058">
    <property type="entry name" value="37S RIBOSOMAL PROTEIN MRP51, MITOCHONDRIAL"/>
    <property type="match status" value="1"/>
</dbReference>
<dbReference type="AlphaFoldDB" id="A0A9P4NWG2"/>
<dbReference type="GO" id="GO:0003735">
    <property type="term" value="F:structural constituent of ribosome"/>
    <property type="evidence" value="ECO:0007669"/>
    <property type="project" value="TreeGrafter"/>
</dbReference>
<evidence type="ECO:0000313" key="2">
    <source>
        <dbReference type="EMBL" id="KAF2433599.1"/>
    </source>
</evidence>
<protein>
    <submittedName>
        <fullName evidence="2">Uncharacterized protein</fullName>
    </submittedName>
</protein>
<gene>
    <name evidence="2" type="ORF">EJ08DRAFT_60783</name>
</gene>
<feature type="region of interest" description="Disordered" evidence="1">
    <location>
        <begin position="605"/>
        <end position="643"/>
    </location>
</feature>